<dbReference type="RefSeq" id="XP_001012710.2">
    <property type="nucleotide sequence ID" value="XM_001012710.2"/>
</dbReference>
<evidence type="ECO:0000313" key="9">
    <source>
        <dbReference type="EMBL" id="EAR92465.2"/>
    </source>
</evidence>
<evidence type="ECO:0000313" key="10">
    <source>
        <dbReference type="Proteomes" id="UP000009168"/>
    </source>
</evidence>
<keyword evidence="10" id="KW-1185">Reference proteome</keyword>
<reference evidence="10" key="1">
    <citation type="journal article" date="2006" name="PLoS Biol.">
        <title>Macronuclear genome sequence of the ciliate Tetrahymena thermophila, a model eukaryote.</title>
        <authorList>
            <person name="Eisen J.A."/>
            <person name="Coyne R.S."/>
            <person name="Wu M."/>
            <person name="Wu D."/>
            <person name="Thiagarajan M."/>
            <person name="Wortman J.R."/>
            <person name="Badger J.H."/>
            <person name="Ren Q."/>
            <person name="Amedeo P."/>
            <person name="Jones K.M."/>
            <person name="Tallon L.J."/>
            <person name="Delcher A.L."/>
            <person name="Salzberg S.L."/>
            <person name="Silva J.C."/>
            <person name="Haas B.J."/>
            <person name="Majoros W.H."/>
            <person name="Farzad M."/>
            <person name="Carlton J.M."/>
            <person name="Smith R.K. Jr."/>
            <person name="Garg J."/>
            <person name="Pearlman R.E."/>
            <person name="Karrer K.M."/>
            <person name="Sun L."/>
            <person name="Manning G."/>
            <person name="Elde N.C."/>
            <person name="Turkewitz A.P."/>
            <person name="Asai D.J."/>
            <person name="Wilkes D.E."/>
            <person name="Wang Y."/>
            <person name="Cai H."/>
            <person name="Collins K."/>
            <person name="Stewart B.A."/>
            <person name="Lee S.R."/>
            <person name="Wilamowska K."/>
            <person name="Weinberg Z."/>
            <person name="Ruzzo W.L."/>
            <person name="Wloga D."/>
            <person name="Gaertig J."/>
            <person name="Frankel J."/>
            <person name="Tsao C.-C."/>
            <person name="Gorovsky M.A."/>
            <person name="Keeling P.J."/>
            <person name="Waller R.F."/>
            <person name="Patron N.J."/>
            <person name="Cherry J.M."/>
            <person name="Stover N.A."/>
            <person name="Krieger C.J."/>
            <person name="del Toro C."/>
            <person name="Ryder H.F."/>
            <person name="Williamson S.C."/>
            <person name="Barbeau R.A."/>
            <person name="Hamilton E.P."/>
            <person name="Orias E."/>
        </authorList>
    </citation>
    <scope>NUCLEOTIDE SEQUENCE [LARGE SCALE GENOMIC DNA]</scope>
    <source>
        <strain evidence="10">SB210</strain>
    </source>
</reference>
<name>Q236N5_TETTS</name>
<evidence type="ECO:0000256" key="2">
    <source>
        <dbReference type="ARBA" id="ARBA00004442"/>
    </source>
</evidence>
<dbReference type="InterPro" id="IPR003368">
    <property type="entry name" value="POMP_repeat"/>
</dbReference>
<comment type="subcellular location">
    <subcellularLocation>
        <location evidence="1">Cell envelope</location>
    </subcellularLocation>
    <subcellularLocation>
        <location evidence="2">Cell outer membrane</location>
    </subcellularLocation>
    <subcellularLocation>
        <location evidence="3">Secreted</location>
    </subcellularLocation>
</comment>
<keyword evidence="8 9" id="KW-0812">Transmembrane</keyword>
<evidence type="ECO:0000256" key="4">
    <source>
        <dbReference type="ARBA" id="ARBA00022525"/>
    </source>
</evidence>
<feature type="transmembrane region" description="Helical" evidence="8">
    <location>
        <begin position="879"/>
        <end position="900"/>
    </location>
</feature>
<dbReference type="SUPFAM" id="SSF51126">
    <property type="entry name" value="Pectin lyase-like"/>
    <property type="match status" value="1"/>
</dbReference>
<keyword evidence="4" id="KW-0964">Secreted</keyword>
<evidence type="ECO:0000256" key="7">
    <source>
        <dbReference type="ARBA" id="ARBA00023237"/>
    </source>
</evidence>
<feature type="transmembrane region" description="Helical" evidence="8">
    <location>
        <begin position="684"/>
        <end position="702"/>
    </location>
</feature>
<feature type="transmembrane region" description="Helical" evidence="8">
    <location>
        <begin position="803"/>
        <end position="820"/>
    </location>
</feature>
<evidence type="ECO:0000256" key="6">
    <source>
        <dbReference type="ARBA" id="ARBA00023136"/>
    </source>
</evidence>
<dbReference type="EMBL" id="GG662749">
    <property type="protein sequence ID" value="EAR92465.2"/>
    <property type="molecule type" value="Genomic_DNA"/>
</dbReference>
<dbReference type="PANTHER" id="PTHR11319:SF35">
    <property type="entry name" value="OUTER MEMBRANE PROTEIN PMPC-RELATED"/>
    <property type="match status" value="1"/>
</dbReference>
<sequence>MINFEFFYSMQIINSRFRQIQQKIPIIQITYAQKIIITNMVVSKSQSFKFMLISLVNSLNLSDLEFFGINELQVKNINQYPLQNIQDPVLFNKDPSLYNQLDQYLLNFGGIDNAQLSNLTINFCYNVGMLNLNYFQVGQNTIQNSNILQANNIKIYNCSSIMKEPAINLGNSQSIISQLKIYNLSFHSNIMNLFYLQNFNLCQSEFMNIILQSYSTTIYNYETQLIQISEIKFQNISSIQSVTVFLTKFGDKIIIQNCTFEQNRNILGDSSKLIIDNQSIFNIQNYKYLEVLESIFIENTGFGNGGAMYVYQVQKSLIQNTKFILNQALENSGGAIYASNSKIKLDQCTFKDNISRKERGGAIFSDNTQIFIKKTMIINNIAYIGGGIYYNQQNSLEIDKLSQIYKNQGKFYGSNFGSYPKKLLQIDLSTKQVYNKIIIKNFQSGNYTKQPIYVQYFDEQNEMLNFNIAEQINLLSLSIKEELENYKIQIGNLSETKNLTILLGQELVYIKKINAFQLNITAGNIFTTDFQLFLFSEFSGQYIVLDLLLNFRKCQKGEILYPKQRYISCDKCVEGTYSLVDPNIQKNNFKIQCQQCSNIYFKQCYSDQIILQDNYWREQKDTDVIYQCQMLGCSESAPNQINGCIQGYVGPLCNACDYKGTQWGVNYAQKGKLCQVCGKQANSYIYLAIIILLYSLYIKMSVNSQIQSHLLMIQIDYLRKMNILFLSKTKLRGSDTGIILKIFFHYLQIFSSSIDIFYQIPDLVGNIFKLGGDPSQITYTNLDCIYKDWIISQLWFNRLTMQIAQLIIITGLVLSYRYLLQKNNQKFYKKETYLLFIYFFFYSSIAKLLVSLCVCKKIGFNYYMLNDHLQKCWTYKHVIFQVGIIYPLTIIWSILIPLMFSRKIKSAIQKKEQNKIQFIQTYYFIYQGYKQKFYFWEVLKMFQRLIIMAVLNLDMQNIVQRLIILSICFTQLKITMEKNPYQQKQSRNLEILLQTTVIFSLILQILIYIFEEKQFIHFTLIIIIIIINFYNLLKISFEYYKSALDLILKSKNRKTKRFLSFLYKIKIIKFDVNKNQIQLSRICYLWKKLYINRKNLIYQISLNSQKSSKNSNPKSFTKIY</sequence>
<evidence type="ECO:0000256" key="3">
    <source>
        <dbReference type="ARBA" id="ARBA00004613"/>
    </source>
</evidence>
<dbReference type="AlphaFoldDB" id="Q236N5"/>
<keyword evidence="6 8" id="KW-0472">Membrane</keyword>
<dbReference type="InterPro" id="IPR011050">
    <property type="entry name" value="Pectin_lyase_fold/virulence"/>
</dbReference>
<proteinExistence type="predicted"/>
<protein>
    <submittedName>
        <fullName evidence="9">Transmembrane protein, putative</fullName>
    </submittedName>
</protein>
<feature type="transmembrane region" description="Helical" evidence="8">
    <location>
        <begin position="1015"/>
        <end position="1033"/>
    </location>
</feature>
<dbReference type="NCBIfam" id="TIGR01376">
    <property type="entry name" value="POMP_repeat"/>
    <property type="match status" value="1"/>
</dbReference>
<dbReference type="GeneID" id="7827646"/>
<dbReference type="KEGG" id="tet:TTHERM_00085630"/>
<dbReference type="PANTHER" id="PTHR11319">
    <property type="entry name" value="G PROTEIN-COUPLED RECEPTOR-RELATED"/>
    <property type="match status" value="1"/>
</dbReference>
<keyword evidence="5" id="KW-0732">Signal</keyword>
<feature type="transmembrane region" description="Helical" evidence="8">
    <location>
        <begin position="988"/>
        <end position="1009"/>
    </location>
</feature>
<dbReference type="OrthoDB" id="61092at2759"/>
<keyword evidence="7" id="KW-0998">Cell outer membrane</keyword>
<dbReference type="Proteomes" id="UP000009168">
    <property type="component" value="Unassembled WGS sequence"/>
</dbReference>
<dbReference type="GO" id="GO:0005576">
    <property type="term" value="C:extracellular region"/>
    <property type="evidence" value="ECO:0007669"/>
    <property type="project" value="UniProtKB-SubCell"/>
</dbReference>
<accession>Q236N5</accession>
<gene>
    <name evidence="9" type="ORF">TTHERM_00085630</name>
</gene>
<feature type="transmembrane region" description="Helical" evidence="8">
    <location>
        <begin position="738"/>
        <end position="760"/>
    </location>
</feature>
<evidence type="ECO:0000256" key="8">
    <source>
        <dbReference type="SAM" id="Phobius"/>
    </source>
</evidence>
<organism evidence="9 10">
    <name type="scientific">Tetrahymena thermophila (strain SB210)</name>
    <dbReference type="NCBI Taxonomy" id="312017"/>
    <lineage>
        <taxon>Eukaryota</taxon>
        <taxon>Sar</taxon>
        <taxon>Alveolata</taxon>
        <taxon>Ciliophora</taxon>
        <taxon>Intramacronucleata</taxon>
        <taxon>Oligohymenophorea</taxon>
        <taxon>Hymenostomatida</taxon>
        <taxon>Tetrahymenina</taxon>
        <taxon>Tetrahymenidae</taxon>
        <taxon>Tetrahymena</taxon>
    </lineage>
</organism>
<feature type="transmembrane region" description="Helical" evidence="8">
    <location>
        <begin position="832"/>
        <end position="859"/>
    </location>
</feature>
<dbReference type="InParanoid" id="Q236N5"/>
<evidence type="ECO:0000256" key="1">
    <source>
        <dbReference type="ARBA" id="ARBA00004196"/>
    </source>
</evidence>
<keyword evidence="8" id="KW-1133">Transmembrane helix</keyword>
<evidence type="ECO:0000256" key="5">
    <source>
        <dbReference type="ARBA" id="ARBA00022729"/>
    </source>
</evidence>
<dbReference type="HOGENOM" id="CLU_003191_2_0_1"/>